<evidence type="ECO:0000256" key="2">
    <source>
        <dbReference type="ARBA" id="ARBA00023315"/>
    </source>
</evidence>
<dbReference type="Gene3D" id="3.40.47.10">
    <property type="match status" value="2"/>
</dbReference>
<sequence length="361" mass="38686">MHFGTPARGLGRGRSGVFHGGLHLLDGTGAGNAATARDHLCDPAGVGILARVTALEAVAVHLPRHTVPIEAVGARIGLTPRQLRLFRRFHGLDQVRLDPDGTLLDLLTGALEALPELRGREHLVRFVLHARSMPVAVPYPLNPLHDLLDRFGLSGANAFTVTHHACAVGLLAVDLAGRLLAGEPDPEALALVLTGEKTFTRDAQLVPETSVFGEGAAACLVRAEGERDRVLAYAVRQRPEFDGRLAEDPDLLARYQRDYPEVMAEAVQAALDQAGLDLSDIALLLPHNVNQVSWRAICRRIGYPLDKVVLDNVPSVGHSFAADAFINLHTATTRGLLHQGDRYLIAAAGIGATFSAMVVTH</sequence>
<name>A0A919G1Q4_9ACTN</name>
<dbReference type="GO" id="GO:0016747">
    <property type="term" value="F:acyltransferase activity, transferring groups other than amino-acyl groups"/>
    <property type="evidence" value="ECO:0007669"/>
    <property type="project" value="UniProtKB-ARBA"/>
</dbReference>
<dbReference type="PANTHER" id="PTHR34069">
    <property type="entry name" value="3-OXOACYL-[ACYL-CARRIER-PROTEIN] SYNTHASE 3"/>
    <property type="match status" value="1"/>
</dbReference>
<accession>A0A919G1Q4</accession>
<keyword evidence="1" id="KW-0808">Transferase</keyword>
<dbReference type="Pfam" id="PF08541">
    <property type="entry name" value="ACP_syn_III_C"/>
    <property type="match status" value="1"/>
</dbReference>
<evidence type="ECO:0000256" key="1">
    <source>
        <dbReference type="ARBA" id="ARBA00022679"/>
    </source>
</evidence>
<organism evidence="4 5">
    <name type="scientific">Kitasatospora indigofera</name>
    <dbReference type="NCBI Taxonomy" id="67307"/>
    <lineage>
        <taxon>Bacteria</taxon>
        <taxon>Bacillati</taxon>
        <taxon>Actinomycetota</taxon>
        <taxon>Actinomycetes</taxon>
        <taxon>Kitasatosporales</taxon>
        <taxon>Streptomycetaceae</taxon>
        <taxon>Kitasatospora</taxon>
    </lineage>
</organism>
<dbReference type="Proteomes" id="UP000617734">
    <property type="component" value="Unassembled WGS sequence"/>
</dbReference>
<comment type="caution">
    <text evidence="4">The sequence shown here is derived from an EMBL/GenBank/DDBJ whole genome shotgun (WGS) entry which is preliminary data.</text>
</comment>
<dbReference type="InterPro" id="IPR016039">
    <property type="entry name" value="Thiolase-like"/>
</dbReference>
<evidence type="ECO:0000259" key="3">
    <source>
        <dbReference type="Pfam" id="PF08541"/>
    </source>
</evidence>
<dbReference type="AlphaFoldDB" id="A0A919G1Q4"/>
<dbReference type="GO" id="GO:0044550">
    <property type="term" value="P:secondary metabolite biosynthetic process"/>
    <property type="evidence" value="ECO:0007669"/>
    <property type="project" value="TreeGrafter"/>
</dbReference>
<feature type="domain" description="Beta-ketoacyl-[acyl-carrier-protein] synthase III C-terminal" evidence="3">
    <location>
        <begin position="271"/>
        <end position="360"/>
    </location>
</feature>
<dbReference type="InterPro" id="IPR013747">
    <property type="entry name" value="ACP_syn_III_C"/>
</dbReference>
<dbReference type="PANTHER" id="PTHR34069:SF2">
    <property type="entry name" value="BETA-KETOACYL-[ACYL-CARRIER-PROTEIN] SYNTHASE III"/>
    <property type="match status" value="1"/>
</dbReference>
<keyword evidence="2" id="KW-0012">Acyltransferase</keyword>
<reference evidence="4" key="1">
    <citation type="journal article" date="2014" name="Int. J. Syst. Evol. Microbiol.">
        <title>Complete genome sequence of Corynebacterium casei LMG S-19264T (=DSM 44701T), isolated from a smear-ripened cheese.</title>
        <authorList>
            <consortium name="US DOE Joint Genome Institute (JGI-PGF)"/>
            <person name="Walter F."/>
            <person name="Albersmeier A."/>
            <person name="Kalinowski J."/>
            <person name="Ruckert C."/>
        </authorList>
    </citation>
    <scope>NUCLEOTIDE SEQUENCE</scope>
    <source>
        <strain evidence="4">JCM 4646</strain>
    </source>
</reference>
<protein>
    <submittedName>
        <fullName evidence="4">3-oxoacyl-ACP synthase</fullName>
    </submittedName>
</protein>
<evidence type="ECO:0000313" key="4">
    <source>
        <dbReference type="EMBL" id="GHH75570.1"/>
    </source>
</evidence>
<reference evidence="4" key="2">
    <citation type="submission" date="2020-09" db="EMBL/GenBank/DDBJ databases">
        <authorList>
            <person name="Sun Q."/>
            <person name="Ohkuma M."/>
        </authorList>
    </citation>
    <scope>NUCLEOTIDE SEQUENCE</scope>
    <source>
        <strain evidence="4">JCM 4646</strain>
    </source>
</reference>
<gene>
    <name evidence="4" type="ORF">GCM10018781_44690</name>
</gene>
<evidence type="ECO:0000313" key="5">
    <source>
        <dbReference type="Proteomes" id="UP000617734"/>
    </source>
</evidence>
<dbReference type="EMBL" id="BNBO01000026">
    <property type="protein sequence ID" value="GHH75570.1"/>
    <property type="molecule type" value="Genomic_DNA"/>
</dbReference>
<dbReference type="SUPFAM" id="SSF53901">
    <property type="entry name" value="Thiolase-like"/>
    <property type="match status" value="2"/>
</dbReference>
<proteinExistence type="predicted"/>
<keyword evidence="5" id="KW-1185">Reference proteome</keyword>